<keyword evidence="3" id="KW-0949">S-adenosyl-L-methionine</keyword>
<dbReference type="InterPro" id="IPR034391">
    <property type="entry name" value="AdoMet-like_SPASM_containing"/>
</dbReference>
<evidence type="ECO:0000313" key="9">
    <source>
        <dbReference type="Proteomes" id="UP000319335"/>
    </source>
</evidence>
<comment type="cofactor">
    <cofactor evidence="1">
        <name>[4Fe-4S] cluster</name>
        <dbReference type="ChEBI" id="CHEBI:49883"/>
    </cofactor>
</comment>
<gene>
    <name evidence="8" type="ORF">FKV42_06910</name>
</gene>
<dbReference type="InterPro" id="IPR007197">
    <property type="entry name" value="rSAM"/>
</dbReference>
<proteinExistence type="predicted"/>
<dbReference type="PANTHER" id="PTHR11228">
    <property type="entry name" value="RADICAL SAM DOMAIN PROTEIN"/>
    <property type="match status" value="1"/>
</dbReference>
<accession>A0A7Z8KQ42</accession>
<dbReference type="InterPro" id="IPR058240">
    <property type="entry name" value="rSAM_sf"/>
</dbReference>
<dbReference type="SFLD" id="SFLDS00029">
    <property type="entry name" value="Radical_SAM"/>
    <property type="match status" value="1"/>
</dbReference>
<evidence type="ECO:0000256" key="1">
    <source>
        <dbReference type="ARBA" id="ARBA00001966"/>
    </source>
</evidence>
<dbReference type="GO" id="GO:0003824">
    <property type="term" value="F:catalytic activity"/>
    <property type="evidence" value="ECO:0007669"/>
    <property type="project" value="InterPro"/>
</dbReference>
<evidence type="ECO:0000313" key="8">
    <source>
        <dbReference type="EMBL" id="TQD25897.1"/>
    </source>
</evidence>
<keyword evidence="6" id="KW-0411">Iron-sulfur</keyword>
<keyword evidence="2" id="KW-0004">4Fe-4S</keyword>
<dbReference type="AlphaFoldDB" id="A0A7Z8KQ42"/>
<evidence type="ECO:0000256" key="2">
    <source>
        <dbReference type="ARBA" id="ARBA00022485"/>
    </source>
</evidence>
<keyword evidence="9" id="KW-1185">Reference proteome</keyword>
<evidence type="ECO:0000256" key="4">
    <source>
        <dbReference type="ARBA" id="ARBA00022723"/>
    </source>
</evidence>
<feature type="domain" description="Radical SAM core" evidence="7">
    <location>
        <begin position="17"/>
        <end position="248"/>
    </location>
</feature>
<dbReference type="Gene3D" id="3.20.20.70">
    <property type="entry name" value="Aldolase class I"/>
    <property type="match status" value="1"/>
</dbReference>
<dbReference type="PANTHER" id="PTHR11228:SF7">
    <property type="entry name" value="PQQA PEPTIDE CYCLASE"/>
    <property type="match status" value="1"/>
</dbReference>
<dbReference type="Proteomes" id="UP000319335">
    <property type="component" value="Unassembled WGS sequence"/>
</dbReference>
<dbReference type="SFLD" id="SFLDG01067">
    <property type="entry name" value="SPASM/twitch_domain_containing"/>
    <property type="match status" value="1"/>
</dbReference>
<dbReference type="GO" id="GO:0051536">
    <property type="term" value="F:iron-sulfur cluster binding"/>
    <property type="evidence" value="ECO:0007669"/>
    <property type="project" value="UniProtKB-KW"/>
</dbReference>
<protein>
    <submittedName>
        <fullName evidence="8">Radical SAM protein</fullName>
    </submittedName>
</protein>
<dbReference type="Pfam" id="PF04055">
    <property type="entry name" value="Radical_SAM"/>
    <property type="match status" value="1"/>
</dbReference>
<dbReference type="PROSITE" id="PS51918">
    <property type="entry name" value="RADICAL_SAM"/>
    <property type="match status" value="1"/>
</dbReference>
<dbReference type="InterPro" id="IPR023885">
    <property type="entry name" value="4Fe4S-binding_SPASM_dom"/>
</dbReference>
<evidence type="ECO:0000259" key="7">
    <source>
        <dbReference type="PROSITE" id="PS51918"/>
    </source>
</evidence>
<dbReference type="InterPro" id="IPR013785">
    <property type="entry name" value="Aldolase_TIM"/>
</dbReference>
<evidence type="ECO:0000256" key="5">
    <source>
        <dbReference type="ARBA" id="ARBA00023004"/>
    </source>
</evidence>
<keyword evidence="4" id="KW-0479">Metal-binding</keyword>
<comment type="caution">
    <text evidence="8">The sequence shown here is derived from an EMBL/GenBank/DDBJ whole genome shotgun (WGS) entry which is preliminary data.</text>
</comment>
<evidence type="ECO:0000256" key="6">
    <source>
        <dbReference type="ARBA" id="ARBA00023014"/>
    </source>
</evidence>
<dbReference type="SFLD" id="SFLDG01387">
    <property type="entry name" value="BtrN-like_SPASM_domain_contain"/>
    <property type="match status" value="1"/>
</dbReference>
<dbReference type="Pfam" id="PF13186">
    <property type="entry name" value="SPASM"/>
    <property type="match status" value="1"/>
</dbReference>
<dbReference type="InterPro" id="IPR050377">
    <property type="entry name" value="Radical_SAM_PqqE_MftC-like"/>
</dbReference>
<keyword evidence="5" id="KW-0408">Iron</keyword>
<organism evidence="8 9">
    <name type="scientific">Methanolobus vulcani</name>
    <dbReference type="NCBI Taxonomy" id="38026"/>
    <lineage>
        <taxon>Archaea</taxon>
        <taxon>Methanobacteriati</taxon>
        <taxon>Methanobacteriota</taxon>
        <taxon>Stenosarchaea group</taxon>
        <taxon>Methanomicrobia</taxon>
        <taxon>Methanosarcinales</taxon>
        <taxon>Methanosarcinaceae</taxon>
        <taxon>Methanolobus</taxon>
    </lineage>
</organism>
<sequence>MMLLLFRNCTGRCFEMEEGPWRITFDTNPDSCNIHCIMCEEHSEYRKEKKTSNRVMKPDIISEVVANAAPHGLKEIIPSTMGEPLLYRHFDKLLELANEHGLKINLTTNGTFPGRGDEQWGNQILPLASDIKVSINGSSNTINESIMKGIDHETTLENIRTLIRIRDELRDKGTNWPTITFQVTFMKKNIRDLKSLLQLAIDHRIDRFKGHHLWITWPELEEESLTGNVHDRIEWNRTVDELVAIGKDRIELANVSKIPIDSVDNLLPEHYECPFAGKEAWIAWDGTFNVCCAPDELRKGFGYFGNVKDTPFMELWQSDKYQSFIRHAGKDGVCRNCNMRRPVEGSGN</sequence>
<dbReference type="GO" id="GO:0046872">
    <property type="term" value="F:metal ion binding"/>
    <property type="evidence" value="ECO:0007669"/>
    <property type="project" value="UniProtKB-KW"/>
</dbReference>
<name>A0A7Z8KQ42_9EURY</name>
<reference evidence="8 9" key="1">
    <citation type="submission" date="2019-06" db="EMBL/GenBank/DDBJ databases">
        <title>Draft genome sequence of Methanolobus vulcani B1d.</title>
        <authorList>
            <person name="Creighbaum A.J."/>
            <person name="Ticak T."/>
            <person name="Hariraju D."/>
            <person name="Arivett B.A."/>
            <person name="Ferguson D.J.Jr."/>
        </authorList>
    </citation>
    <scope>NUCLEOTIDE SEQUENCE [LARGE SCALE GENOMIC DNA]</scope>
    <source>
        <strain evidence="8 9">B1d</strain>
    </source>
</reference>
<dbReference type="CDD" id="cd01335">
    <property type="entry name" value="Radical_SAM"/>
    <property type="match status" value="1"/>
</dbReference>
<evidence type="ECO:0000256" key="3">
    <source>
        <dbReference type="ARBA" id="ARBA00022691"/>
    </source>
</evidence>
<dbReference type="EMBL" id="VIAQ01000013">
    <property type="protein sequence ID" value="TQD25897.1"/>
    <property type="molecule type" value="Genomic_DNA"/>
</dbReference>
<dbReference type="CDD" id="cd21109">
    <property type="entry name" value="SPASM"/>
    <property type="match status" value="1"/>
</dbReference>
<dbReference type="SUPFAM" id="SSF102114">
    <property type="entry name" value="Radical SAM enzymes"/>
    <property type="match status" value="1"/>
</dbReference>